<gene>
    <name evidence="1" type="ORF">K466DRAFT_184978</name>
</gene>
<protein>
    <submittedName>
        <fullName evidence="1">Uncharacterized protein</fullName>
    </submittedName>
</protein>
<evidence type="ECO:0000313" key="2">
    <source>
        <dbReference type="Proteomes" id="UP000308197"/>
    </source>
</evidence>
<reference evidence="1 2" key="1">
    <citation type="journal article" date="2019" name="Nat. Ecol. Evol.">
        <title>Megaphylogeny resolves global patterns of mushroom evolution.</title>
        <authorList>
            <person name="Varga T."/>
            <person name="Krizsan K."/>
            <person name="Foldi C."/>
            <person name="Dima B."/>
            <person name="Sanchez-Garcia M."/>
            <person name="Sanchez-Ramirez S."/>
            <person name="Szollosi G.J."/>
            <person name="Szarkandi J.G."/>
            <person name="Papp V."/>
            <person name="Albert L."/>
            <person name="Andreopoulos W."/>
            <person name="Angelini C."/>
            <person name="Antonin V."/>
            <person name="Barry K.W."/>
            <person name="Bougher N.L."/>
            <person name="Buchanan P."/>
            <person name="Buyck B."/>
            <person name="Bense V."/>
            <person name="Catcheside P."/>
            <person name="Chovatia M."/>
            <person name="Cooper J."/>
            <person name="Damon W."/>
            <person name="Desjardin D."/>
            <person name="Finy P."/>
            <person name="Geml J."/>
            <person name="Haridas S."/>
            <person name="Hughes K."/>
            <person name="Justo A."/>
            <person name="Karasinski D."/>
            <person name="Kautmanova I."/>
            <person name="Kiss B."/>
            <person name="Kocsube S."/>
            <person name="Kotiranta H."/>
            <person name="LaButti K.M."/>
            <person name="Lechner B.E."/>
            <person name="Liimatainen K."/>
            <person name="Lipzen A."/>
            <person name="Lukacs Z."/>
            <person name="Mihaltcheva S."/>
            <person name="Morgado L.N."/>
            <person name="Niskanen T."/>
            <person name="Noordeloos M.E."/>
            <person name="Ohm R.A."/>
            <person name="Ortiz-Santana B."/>
            <person name="Ovrebo C."/>
            <person name="Racz N."/>
            <person name="Riley R."/>
            <person name="Savchenko A."/>
            <person name="Shiryaev A."/>
            <person name="Soop K."/>
            <person name="Spirin V."/>
            <person name="Szebenyi C."/>
            <person name="Tomsovsky M."/>
            <person name="Tulloss R.E."/>
            <person name="Uehling J."/>
            <person name="Grigoriev I.V."/>
            <person name="Vagvolgyi C."/>
            <person name="Papp T."/>
            <person name="Martin F.M."/>
            <person name="Miettinen O."/>
            <person name="Hibbett D.S."/>
            <person name="Nagy L.G."/>
        </authorList>
    </citation>
    <scope>NUCLEOTIDE SEQUENCE [LARGE SCALE GENOMIC DNA]</scope>
    <source>
        <strain evidence="1 2">HHB13444</strain>
    </source>
</reference>
<sequence>MADVSVTVDVTVVLLMDGLKRVTRPLTCMTKTYRRRGHFRRQQGPWPRSRRAWRRTCRMEDELGWVVARIEREAKQRSMENDRRRSRGFPIRYALSTLESVIIPCPAIIRWSHLLPPGAHTSPAQVTANPTDQTPVDMRVPAVHRCCFVSEHGWSPLTMSQRSHLAHLHPQICEILRCSVCMAKRCTLPRRLKSGVLESRVGQGK</sequence>
<name>A0A5C3P8A6_9APHY</name>
<dbReference type="InParanoid" id="A0A5C3P8A6"/>
<keyword evidence="2" id="KW-1185">Reference proteome</keyword>
<dbReference type="Proteomes" id="UP000308197">
    <property type="component" value="Unassembled WGS sequence"/>
</dbReference>
<dbReference type="AlphaFoldDB" id="A0A5C3P8A6"/>
<evidence type="ECO:0000313" key="1">
    <source>
        <dbReference type="EMBL" id="TFK85512.1"/>
    </source>
</evidence>
<organism evidence="1 2">
    <name type="scientific">Polyporus arcularius HHB13444</name>
    <dbReference type="NCBI Taxonomy" id="1314778"/>
    <lineage>
        <taxon>Eukaryota</taxon>
        <taxon>Fungi</taxon>
        <taxon>Dikarya</taxon>
        <taxon>Basidiomycota</taxon>
        <taxon>Agaricomycotina</taxon>
        <taxon>Agaricomycetes</taxon>
        <taxon>Polyporales</taxon>
        <taxon>Polyporaceae</taxon>
        <taxon>Polyporus</taxon>
    </lineage>
</organism>
<accession>A0A5C3P8A6</accession>
<dbReference type="EMBL" id="ML211248">
    <property type="protein sequence ID" value="TFK85512.1"/>
    <property type="molecule type" value="Genomic_DNA"/>
</dbReference>
<proteinExistence type="predicted"/>